<evidence type="ECO:0000259" key="9">
    <source>
        <dbReference type="Pfam" id="PF10513"/>
    </source>
</evidence>
<feature type="compositionally biased region" description="Basic and acidic residues" evidence="8">
    <location>
        <begin position="232"/>
        <end position="241"/>
    </location>
</feature>
<evidence type="ECO:0000256" key="5">
    <source>
        <dbReference type="ARBA" id="ARBA00023242"/>
    </source>
</evidence>
<comment type="function">
    <text evidence="6">Component of the NuA4 histone acetyltransferase complex which is involved in transcriptional activation of selected genes principally by acetylation of nucleosomal histone H4 and H2A. The NuA4 complex is also involved in DNA repair. Involved in gene silencing by neighboring heterochromatin, blockage of the silencing spreading along the chromosome, and required for cell cycle progression through G2/M.</text>
</comment>
<keyword evidence="3 7" id="KW-0805">Transcription regulation</keyword>
<reference evidence="10 11" key="1">
    <citation type="submission" date="2017-11" db="EMBL/GenBank/DDBJ databases">
        <title>De novo assembly and phasing of dikaryotic genomes from two isolates of Puccinia coronata f. sp. avenae, the causal agent of oat crown rust.</title>
        <authorList>
            <person name="Miller M.E."/>
            <person name="Zhang Y."/>
            <person name="Omidvar V."/>
            <person name="Sperschneider J."/>
            <person name="Schwessinger B."/>
            <person name="Raley C."/>
            <person name="Palmer J.M."/>
            <person name="Garnica D."/>
            <person name="Upadhyaya N."/>
            <person name="Rathjen J."/>
            <person name="Taylor J.M."/>
            <person name="Park R.F."/>
            <person name="Dodds P.N."/>
            <person name="Hirsch C.D."/>
            <person name="Kianian S.F."/>
            <person name="Figueroa M."/>
        </authorList>
    </citation>
    <scope>NUCLEOTIDE SEQUENCE [LARGE SCALE GENOMIC DNA]</scope>
    <source>
        <strain evidence="10">12NC29</strain>
    </source>
</reference>
<feature type="region of interest" description="Disordered" evidence="8">
    <location>
        <begin position="204"/>
        <end position="249"/>
    </location>
</feature>
<evidence type="ECO:0000256" key="8">
    <source>
        <dbReference type="SAM" id="MobiDB-lite"/>
    </source>
</evidence>
<feature type="region of interest" description="Disordered" evidence="8">
    <location>
        <begin position="423"/>
        <end position="457"/>
    </location>
</feature>
<dbReference type="STRING" id="200324.A0A2N5RVA4"/>
<accession>A0A2N5RVA4</accession>
<name>A0A2N5RVA4_9BASI</name>
<evidence type="ECO:0000256" key="6">
    <source>
        <dbReference type="ARBA" id="ARBA00025513"/>
    </source>
</evidence>
<keyword evidence="5 7" id="KW-0539">Nucleus</keyword>
<dbReference type="GO" id="GO:0005634">
    <property type="term" value="C:nucleus"/>
    <property type="evidence" value="ECO:0007669"/>
    <property type="project" value="UniProtKB-SubCell"/>
</dbReference>
<evidence type="ECO:0000313" key="11">
    <source>
        <dbReference type="Proteomes" id="UP000235388"/>
    </source>
</evidence>
<evidence type="ECO:0000256" key="7">
    <source>
        <dbReference type="RuleBase" id="RU361124"/>
    </source>
</evidence>
<dbReference type="Pfam" id="PF10513">
    <property type="entry name" value="EPL1"/>
    <property type="match status" value="1"/>
</dbReference>
<evidence type="ECO:0000256" key="4">
    <source>
        <dbReference type="ARBA" id="ARBA00023163"/>
    </source>
</evidence>
<dbReference type="GO" id="GO:0006357">
    <property type="term" value="P:regulation of transcription by RNA polymerase II"/>
    <property type="evidence" value="ECO:0007669"/>
    <property type="project" value="InterPro"/>
</dbReference>
<dbReference type="GO" id="GO:0035267">
    <property type="term" value="C:NuA4 histone acetyltransferase complex"/>
    <property type="evidence" value="ECO:0007669"/>
    <property type="project" value="InterPro"/>
</dbReference>
<keyword evidence="4 7" id="KW-0804">Transcription</keyword>
<dbReference type="PANTHER" id="PTHR14898">
    <property type="entry name" value="ENHANCER OF POLYCOMB"/>
    <property type="match status" value="1"/>
</dbReference>
<feature type="region of interest" description="Disordered" evidence="8">
    <location>
        <begin position="723"/>
        <end position="774"/>
    </location>
</feature>
<feature type="compositionally biased region" description="Polar residues" evidence="8">
    <location>
        <begin position="204"/>
        <end position="220"/>
    </location>
</feature>
<evidence type="ECO:0000256" key="2">
    <source>
        <dbReference type="ARBA" id="ARBA00008035"/>
    </source>
</evidence>
<feature type="region of interest" description="Disordered" evidence="8">
    <location>
        <begin position="519"/>
        <end position="549"/>
    </location>
</feature>
<dbReference type="InterPro" id="IPR024943">
    <property type="entry name" value="Enhancer_polycomb"/>
</dbReference>
<keyword evidence="11" id="KW-1185">Reference proteome</keyword>
<protein>
    <recommendedName>
        <fullName evidence="7">Enhancer of polycomb-like protein</fullName>
    </recommendedName>
</protein>
<feature type="compositionally biased region" description="Polar residues" evidence="8">
    <location>
        <begin position="730"/>
        <end position="774"/>
    </location>
</feature>
<dbReference type="Proteomes" id="UP000235388">
    <property type="component" value="Unassembled WGS sequence"/>
</dbReference>
<feature type="compositionally biased region" description="Polar residues" evidence="8">
    <location>
        <begin position="522"/>
        <end position="549"/>
    </location>
</feature>
<dbReference type="EMBL" id="PGCJ01001543">
    <property type="protein sequence ID" value="PLW04862.1"/>
    <property type="molecule type" value="Genomic_DNA"/>
</dbReference>
<comment type="subcellular location">
    <subcellularLocation>
        <location evidence="1 7">Nucleus</location>
    </subcellularLocation>
</comment>
<organism evidence="10 11">
    <name type="scientific">Puccinia coronata f. sp. avenae</name>
    <dbReference type="NCBI Taxonomy" id="200324"/>
    <lineage>
        <taxon>Eukaryota</taxon>
        <taxon>Fungi</taxon>
        <taxon>Dikarya</taxon>
        <taxon>Basidiomycota</taxon>
        <taxon>Pucciniomycotina</taxon>
        <taxon>Pucciniomycetes</taxon>
        <taxon>Pucciniales</taxon>
        <taxon>Pucciniaceae</taxon>
        <taxon>Puccinia</taxon>
    </lineage>
</organism>
<proteinExistence type="inferred from homology"/>
<comment type="similarity">
    <text evidence="2 7">Belongs to the enhancer of polycomb family.</text>
</comment>
<evidence type="ECO:0000313" key="10">
    <source>
        <dbReference type="EMBL" id="PLW04862.1"/>
    </source>
</evidence>
<feature type="domain" description="Enhancer of polycomb-like N-terminal" evidence="9">
    <location>
        <begin position="9"/>
        <end position="264"/>
    </location>
</feature>
<comment type="caution">
    <text evidence="10">The sequence shown here is derived from an EMBL/GenBank/DDBJ whole genome shotgun (WGS) entry which is preliminary data.</text>
</comment>
<sequence>MPKVSARFRNRKINFRTRISIHTGPLDTPSDHEEDDYAFEDDRRQSIGGAAADRSHIVETGVDKEEESELHLQKVINASTAALMRSAVTPRQPASPGIIAELTHTAAASTLATQQSTPATTNNNNNNHSFNAPQPEANVPHIPIPDAAGLVDSATYEALYAHSKIFLPSSYIRFSDTVEDTLGGVLYTMDEEDEAWLNQFNSENAPLSEQNHNKAGSTPDDSGKIRRSNSRKGKEKERAGIESDAPGRLTEDDFEAIMDHFEKTTEETVPGLHLDTNRLPSLADLELAAESPLIPQRLSSIKIFAKFVYSHWKERRLKRGGKPIMPAVDFDETNESNPYVCFRRREIKMVRKTRRTDTQNMDRLVRLRNDLYKAQELLNTVLARERTKREAVELEKAIFEGRCLIREMKRSLNEADGDEDLLVSKKEKRRKREQSGNGTLKSPLRNTAGPSLSGPASAGAFIQEDVQFYRDQARASTKLMERDYNRYREEQNGWEDLTDSAHLPMPLSAAALRWRGALSSDPHLSSKSNRESTANFEQGLSTGPSVMENNQFRKRVGRGGRLFLDRIVAPRQRRSPRTRLNTDLPSDCEEDTRHRRLTDRWRYDDDLRQDFPSADYPRIIDDYDIQYSARRSKLLEQDDLQCLDAQGEIYLAKVAEYFDRVPPPQPPLVKVGKLPFKAVPNLYGAGLGCPTFPSSGPVVTMPEQLLTAHASAPVPNLRLNLTGKRPAPSAVSSAVNRTPTSAQAINRTRKNPSTNGSPTANANGKASSLQGQPPIQQMVWY</sequence>
<evidence type="ECO:0000256" key="1">
    <source>
        <dbReference type="ARBA" id="ARBA00004123"/>
    </source>
</evidence>
<dbReference type="AlphaFoldDB" id="A0A2N5RVA4"/>
<evidence type="ECO:0000256" key="3">
    <source>
        <dbReference type="ARBA" id="ARBA00023015"/>
    </source>
</evidence>
<dbReference type="OrthoDB" id="435275at2759"/>
<dbReference type="InterPro" id="IPR019542">
    <property type="entry name" value="Enhancer_polycomb-like_N"/>
</dbReference>
<feature type="compositionally biased region" description="Polar residues" evidence="8">
    <location>
        <begin position="435"/>
        <end position="450"/>
    </location>
</feature>
<gene>
    <name evidence="10" type="ORF">PCANC_28286</name>
</gene>